<dbReference type="EMBL" id="LAZR01012182">
    <property type="protein sequence ID" value="KKM28141.1"/>
    <property type="molecule type" value="Genomic_DNA"/>
</dbReference>
<reference evidence="2" key="1">
    <citation type="journal article" date="2015" name="Nature">
        <title>Complex archaea that bridge the gap between prokaryotes and eukaryotes.</title>
        <authorList>
            <person name="Spang A."/>
            <person name="Saw J.H."/>
            <person name="Jorgensen S.L."/>
            <person name="Zaremba-Niedzwiedzka K."/>
            <person name="Martijn J."/>
            <person name="Lind A.E."/>
            <person name="van Eijk R."/>
            <person name="Schleper C."/>
            <person name="Guy L."/>
            <person name="Ettema T.J."/>
        </authorList>
    </citation>
    <scope>NUCLEOTIDE SEQUENCE</scope>
</reference>
<evidence type="ECO:0000313" key="2">
    <source>
        <dbReference type="EMBL" id="KKM28141.1"/>
    </source>
</evidence>
<name>A0A0F9IKK1_9ZZZZ</name>
<organism evidence="2">
    <name type="scientific">marine sediment metagenome</name>
    <dbReference type="NCBI Taxonomy" id="412755"/>
    <lineage>
        <taxon>unclassified sequences</taxon>
        <taxon>metagenomes</taxon>
        <taxon>ecological metagenomes</taxon>
    </lineage>
</organism>
<proteinExistence type="predicted"/>
<sequence>GHRSIQQIYSALDQIQRITGGRLTGIRAKLVVRPEKSSFRDAKDGKRKGTTIWALSLELEKENVRAMIEQMTETALVFDRTRKLLGGHTVEYQVVEPEPDKAAEIAPEFAPENNEAVEAEAEVVEEISPEEAEQINQLKRVGKRLGYNQAQIDMLLGQHKGDYSKLITDLEELLQAGDGTTGCGEAAEPPSRETNPLREKPCKTTTPPRSKQSSSQSGKAQSRSFGF</sequence>
<dbReference type="AlphaFoldDB" id="A0A0F9IKK1"/>
<accession>A0A0F9IKK1</accession>
<feature type="non-terminal residue" evidence="2">
    <location>
        <position position="1"/>
    </location>
</feature>
<feature type="region of interest" description="Disordered" evidence="1">
    <location>
        <begin position="177"/>
        <end position="227"/>
    </location>
</feature>
<feature type="compositionally biased region" description="Low complexity" evidence="1">
    <location>
        <begin position="203"/>
        <end position="227"/>
    </location>
</feature>
<protein>
    <submittedName>
        <fullName evidence="2">Uncharacterized protein</fullName>
    </submittedName>
</protein>
<gene>
    <name evidence="2" type="ORF">LCGC14_1567610</name>
</gene>
<comment type="caution">
    <text evidence="2">The sequence shown here is derived from an EMBL/GenBank/DDBJ whole genome shotgun (WGS) entry which is preliminary data.</text>
</comment>
<evidence type="ECO:0000256" key="1">
    <source>
        <dbReference type="SAM" id="MobiDB-lite"/>
    </source>
</evidence>